<protein>
    <submittedName>
        <fullName evidence="2">Uncharacterized protein</fullName>
    </submittedName>
</protein>
<dbReference type="Pfam" id="PF20174">
    <property type="entry name" value="DUF6540"/>
    <property type="match status" value="1"/>
</dbReference>
<dbReference type="InterPro" id="IPR046670">
    <property type="entry name" value="DUF6540"/>
</dbReference>
<keyword evidence="3" id="KW-1185">Reference proteome</keyword>
<comment type="caution">
    <text evidence="2">The sequence shown here is derived from an EMBL/GenBank/DDBJ whole genome shotgun (WGS) entry which is preliminary data.</text>
</comment>
<proteinExistence type="predicted"/>
<evidence type="ECO:0000313" key="2">
    <source>
        <dbReference type="EMBL" id="KAG5643945.1"/>
    </source>
</evidence>
<dbReference type="EMBL" id="JABCKV010000088">
    <property type="protein sequence ID" value="KAG5643945.1"/>
    <property type="molecule type" value="Genomic_DNA"/>
</dbReference>
<feature type="region of interest" description="Disordered" evidence="1">
    <location>
        <begin position="82"/>
        <end position="102"/>
    </location>
</feature>
<gene>
    <name evidence="2" type="ORF">DXG03_009296</name>
</gene>
<organism evidence="2 3">
    <name type="scientific">Asterophora parasitica</name>
    <dbReference type="NCBI Taxonomy" id="117018"/>
    <lineage>
        <taxon>Eukaryota</taxon>
        <taxon>Fungi</taxon>
        <taxon>Dikarya</taxon>
        <taxon>Basidiomycota</taxon>
        <taxon>Agaricomycotina</taxon>
        <taxon>Agaricomycetes</taxon>
        <taxon>Agaricomycetidae</taxon>
        <taxon>Agaricales</taxon>
        <taxon>Tricholomatineae</taxon>
        <taxon>Lyophyllaceae</taxon>
        <taxon>Asterophora</taxon>
    </lineage>
</organism>
<dbReference type="AlphaFoldDB" id="A0A9P7GAY2"/>
<dbReference type="OrthoDB" id="2999773at2759"/>
<name>A0A9P7GAY2_9AGAR</name>
<dbReference type="Proteomes" id="UP000775547">
    <property type="component" value="Unassembled WGS sequence"/>
</dbReference>
<reference evidence="2" key="1">
    <citation type="submission" date="2020-07" db="EMBL/GenBank/DDBJ databases">
        <authorList>
            <person name="Nieuwenhuis M."/>
            <person name="Van De Peppel L.J.J."/>
        </authorList>
    </citation>
    <scope>NUCLEOTIDE SEQUENCE</scope>
    <source>
        <strain evidence="2">AP01</strain>
        <tissue evidence="2">Mycelium</tissue>
    </source>
</reference>
<accession>A0A9P7GAY2</accession>
<evidence type="ECO:0000313" key="3">
    <source>
        <dbReference type="Proteomes" id="UP000775547"/>
    </source>
</evidence>
<sequence>MPAIYLMKQGYGPNPLFNNHWGLLVSAGGTPSAKDLAGTFLHVHGSVAAGFAFEAKRGWTQITCEDPYRPFLIGEATPSSVSIDTSDLPMPEPDESEHGWILDPTPRTELEKALLRAPPPQPSLRSASVGNPSVIRGARARLQDCQEWIRMALPYAVEAGHLEITEDIDVEEVLNVKNQ</sequence>
<reference evidence="2" key="2">
    <citation type="submission" date="2021-10" db="EMBL/GenBank/DDBJ databases">
        <title>Phylogenomics reveals ancestral predisposition of the termite-cultivated fungus Termitomyces towards a domesticated lifestyle.</title>
        <authorList>
            <person name="Auxier B."/>
            <person name="Grum-Grzhimaylo A."/>
            <person name="Cardenas M.E."/>
            <person name="Lodge J.D."/>
            <person name="Laessoe T."/>
            <person name="Pedersen O."/>
            <person name="Smith M.E."/>
            <person name="Kuyper T.W."/>
            <person name="Franco-Molano E.A."/>
            <person name="Baroni T.J."/>
            <person name="Aanen D.K."/>
        </authorList>
    </citation>
    <scope>NUCLEOTIDE SEQUENCE</scope>
    <source>
        <strain evidence="2">AP01</strain>
        <tissue evidence="2">Mycelium</tissue>
    </source>
</reference>
<evidence type="ECO:0000256" key="1">
    <source>
        <dbReference type="SAM" id="MobiDB-lite"/>
    </source>
</evidence>